<dbReference type="InterPro" id="IPR000835">
    <property type="entry name" value="HTH_MarR-typ"/>
</dbReference>
<dbReference type="Proteomes" id="UP000286931">
    <property type="component" value="Unassembled WGS sequence"/>
</dbReference>
<gene>
    <name evidence="2" type="ORF">EHYA_00454</name>
</gene>
<dbReference type="OrthoDB" id="4807076at2"/>
<dbReference type="SMART" id="SM00347">
    <property type="entry name" value="HTH_MARR"/>
    <property type="match status" value="1"/>
</dbReference>
<comment type="caution">
    <text evidence="2">The sequence shown here is derived from an EMBL/GenBank/DDBJ whole genome shotgun (WGS) entry which is preliminary data.</text>
</comment>
<dbReference type="EMBL" id="BIFH01000013">
    <property type="protein sequence ID" value="GCD92812.1"/>
    <property type="molecule type" value="Genomic_DNA"/>
</dbReference>
<dbReference type="PANTHER" id="PTHR33164:SF99">
    <property type="entry name" value="MARR FAMILY REGULATORY PROTEIN"/>
    <property type="match status" value="1"/>
</dbReference>
<feature type="domain" description="HTH marR-type" evidence="1">
    <location>
        <begin position="1"/>
        <end position="148"/>
    </location>
</feature>
<dbReference type="PROSITE" id="PS50995">
    <property type="entry name" value="HTH_MARR_2"/>
    <property type="match status" value="1"/>
</dbReference>
<sequence>MTASPAHDAASDAPSDAAGRVWRGMRVLVVERHDRRRAVTEATGLSFVRVKALRRIAAGPMSMRELAARLATDKPYTTLVVDDLERRGLIERTVHPTDRRQRMLAATPEGRRLARIARDILDDPPATLRDLPAADLAVLDRVITALVDADEPAR</sequence>
<dbReference type="GO" id="GO:0006950">
    <property type="term" value="P:response to stress"/>
    <property type="evidence" value="ECO:0007669"/>
    <property type="project" value="TreeGrafter"/>
</dbReference>
<reference evidence="2 3" key="1">
    <citation type="submission" date="2018-12" db="EMBL/GenBank/DDBJ databases">
        <title>Draft genome sequence of Embleya hyalina NBRC 13850T.</title>
        <authorList>
            <person name="Komaki H."/>
            <person name="Hosoyama A."/>
            <person name="Kimura A."/>
            <person name="Ichikawa N."/>
            <person name="Tamura T."/>
        </authorList>
    </citation>
    <scope>NUCLEOTIDE SEQUENCE [LARGE SCALE GENOMIC DNA]</scope>
    <source>
        <strain evidence="2 3">NBRC 13850</strain>
    </source>
</reference>
<proteinExistence type="predicted"/>
<dbReference type="InterPro" id="IPR036388">
    <property type="entry name" value="WH-like_DNA-bd_sf"/>
</dbReference>
<dbReference type="Pfam" id="PF01047">
    <property type="entry name" value="MarR"/>
    <property type="match status" value="1"/>
</dbReference>
<dbReference type="AlphaFoldDB" id="A0A401YE16"/>
<evidence type="ECO:0000313" key="3">
    <source>
        <dbReference type="Proteomes" id="UP000286931"/>
    </source>
</evidence>
<dbReference type="InterPro" id="IPR039422">
    <property type="entry name" value="MarR/SlyA-like"/>
</dbReference>
<dbReference type="Gene3D" id="1.10.10.10">
    <property type="entry name" value="Winged helix-like DNA-binding domain superfamily/Winged helix DNA-binding domain"/>
    <property type="match status" value="1"/>
</dbReference>
<evidence type="ECO:0000259" key="1">
    <source>
        <dbReference type="PROSITE" id="PS50995"/>
    </source>
</evidence>
<organism evidence="2 3">
    <name type="scientific">Embleya hyalina</name>
    <dbReference type="NCBI Taxonomy" id="516124"/>
    <lineage>
        <taxon>Bacteria</taxon>
        <taxon>Bacillati</taxon>
        <taxon>Actinomycetota</taxon>
        <taxon>Actinomycetes</taxon>
        <taxon>Kitasatosporales</taxon>
        <taxon>Streptomycetaceae</taxon>
        <taxon>Embleya</taxon>
    </lineage>
</organism>
<evidence type="ECO:0000313" key="2">
    <source>
        <dbReference type="EMBL" id="GCD92812.1"/>
    </source>
</evidence>
<keyword evidence="3" id="KW-1185">Reference proteome</keyword>
<dbReference type="RefSeq" id="WP_126635131.1">
    <property type="nucleotide sequence ID" value="NZ_BIFH01000013.1"/>
</dbReference>
<name>A0A401YE16_9ACTN</name>
<dbReference type="GO" id="GO:0003700">
    <property type="term" value="F:DNA-binding transcription factor activity"/>
    <property type="evidence" value="ECO:0007669"/>
    <property type="project" value="InterPro"/>
</dbReference>
<accession>A0A401YE16</accession>
<protein>
    <submittedName>
        <fullName evidence="2">Putative transcription regulator protein, MarR</fullName>
    </submittedName>
</protein>
<dbReference type="InterPro" id="IPR036390">
    <property type="entry name" value="WH_DNA-bd_sf"/>
</dbReference>
<dbReference type="SUPFAM" id="SSF46785">
    <property type="entry name" value="Winged helix' DNA-binding domain"/>
    <property type="match status" value="1"/>
</dbReference>
<dbReference type="PRINTS" id="PR00598">
    <property type="entry name" value="HTHMARR"/>
</dbReference>
<dbReference type="PANTHER" id="PTHR33164">
    <property type="entry name" value="TRANSCRIPTIONAL REGULATOR, MARR FAMILY"/>
    <property type="match status" value="1"/>
</dbReference>